<organism evidence="2 3">
    <name type="scientific">Vibrio amylolyticus</name>
    <dbReference type="NCBI Taxonomy" id="2847292"/>
    <lineage>
        <taxon>Bacteria</taxon>
        <taxon>Pseudomonadati</taxon>
        <taxon>Pseudomonadota</taxon>
        <taxon>Gammaproteobacteria</taxon>
        <taxon>Vibrionales</taxon>
        <taxon>Vibrionaceae</taxon>
        <taxon>Vibrio</taxon>
    </lineage>
</organism>
<dbReference type="GO" id="GO:0015627">
    <property type="term" value="C:type II protein secretion system complex"/>
    <property type="evidence" value="ECO:0007669"/>
    <property type="project" value="InterPro"/>
</dbReference>
<name>A0A9X1XK67_9VIBR</name>
<keyword evidence="3" id="KW-1185">Reference proteome</keyword>
<comment type="caution">
    <text evidence="2">The sequence shown here is derived from an EMBL/GenBank/DDBJ whole genome shotgun (WGS) entry which is preliminary data.</text>
</comment>
<feature type="domain" description="Type II secretion system protein GspB C-terminal" evidence="1">
    <location>
        <begin position="220"/>
        <end position="279"/>
    </location>
</feature>
<evidence type="ECO:0000259" key="1">
    <source>
        <dbReference type="Pfam" id="PF16537"/>
    </source>
</evidence>
<dbReference type="AlphaFoldDB" id="A0A9X1XK67"/>
<dbReference type="InterPro" id="IPR032389">
    <property type="entry name" value="GspB_C"/>
</dbReference>
<reference evidence="2" key="1">
    <citation type="submission" date="2021-11" db="EMBL/GenBank/DDBJ databases">
        <title>Vibrio ZSDE26 sp. nov. and Vibrio ZSDZ34 sp. nov., isolated from coastal seawater in Qingdao.</title>
        <authorList>
            <person name="Zhang P."/>
        </authorList>
    </citation>
    <scope>NUCLEOTIDE SEQUENCE</scope>
    <source>
        <strain evidence="2">ZSDE26</strain>
    </source>
</reference>
<dbReference type="Pfam" id="PF16537">
    <property type="entry name" value="T2SSB"/>
    <property type="match status" value="1"/>
</dbReference>
<evidence type="ECO:0000313" key="2">
    <source>
        <dbReference type="EMBL" id="MCK6264777.1"/>
    </source>
</evidence>
<proteinExistence type="predicted"/>
<sequence>MSEILKALKISEQNHQRYDATPIAPMNLTQNTANVSKLSIALAFIAPVIMTTSWLGYDVYRDYQAYQAKPSIVMKVEPEFIEVESAFSSSPYFPPKELKSTYVENSRISKETLKVNNSVVAETESRSAVESDPQFSSHETVDTVLAVPASETNEALDSLSQLDLSQFSPELAQRVQSAFNHSDDAVSQLSNVEPTDAYDQNEAQESIKLSQRGADFVGLLPSMNFQTHVYSSQVDKRWVKVNGSEYVEGDQIGIDVRLIEIRQRYTTIEYRDQLIEIPALFDWKG</sequence>
<evidence type="ECO:0000313" key="3">
    <source>
        <dbReference type="Proteomes" id="UP001139559"/>
    </source>
</evidence>
<dbReference type="RefSeq" id="WP_248009859.1">
    <property type="nucleotide sequence ID" value="NZ_JAJHVV010000010.1"/>
</dbReference>
<dbReference type="Proteomes" id="UP001139559">
    <property type="component" value="Unassembled WGS sequence"/>
</dbReference>
<accession>A0A9X1XK67</accession>
<protein>
    <submittedName>
        <fullName evidence="2">General secretion pathway protein GspB</fullName>
    </submittedName>
</protein>
<dbReference type="EMBL" id="JAJHVV010000010">
    <property type="protein sequence ID" value="MCK6264777.1"/>
    <property type="molecule type" value="Genomic_DNA"/>
</dbReference>
<gene>
    <name evidence="2" type="ORF">KP803_15980</name>
</gene>